<protein>
    <submittedName>
        <fullName evidence="3">T9SS type A sorting domain-containing protein</fullName>
    </submittedName>
</protein>
<dbReference type="InterPro" id="IPR058515">
    <property type="entry name" value="DUF8202"/>
</dbReference>
<evidence type="ECO:0000313" key="4">
    <source>
        <dbReference type="Proteomes" id="UP001319200"/>
    </source>
</evidence>
<sequence>MRPYKTLVLLVVLLAPIVATAQTAGQVMFVGYNADGTDGFSFVTFVDIASGTNIRFNDNEWNGTAFDADGTDGSMTWTTAASIPAGTVITINNSRTTPSASTGTVSGGTIDLDAANEVLYMFLGTSVSAPTTFLSAIANNGFSAANGQLPGTLSTTASAISISGNEDVMVYTGSTNCNSTVAACAAAVTAAASWTTQDTSADDSNNGAPDFPTNVPCDFFGTAMYPAVTYYSFATGAWNANTSWSLSADGSSGAVAAGVWPRRSDNVVIRSGHTITIDDVTDNKSACGLSPDGLPRTDVGPVASLPMFYQTGNILVQGTLTVSGVEIMVEGYTRLIAGSTCNLGSTLVNLGYLEVDAAAVMSGLDDMILSGASVTIINTSSTLADDLIIDYSTATLCGSGTTALTTNGGSRISYVNGAGVSQICTSFQVTCPNGGCTGGNPSFPTNGTGTFISGYTGPGGVGFSGNNKLWLKANDLSLANNAAVTSWADASGNSLTATATGATTTRPTFNTNSVNTTLPSISFDGGDFLNLGTPNALNFIPRTNNWSFLCAFNVNTGSSGTFLSKATSDDNNKQYQYTIDSSTPNRYTAFIGGDFHTGAATATGAWTVGMSTTSTNATTGFNTYLNGTADLTGQTVGDGSTTGTDVLIGARRNNSTTDFGFPLTGRIAEIAMYNGVLNTAQRMIVTNYLAAKYGITLVTANDVYTMDNSSNGNFDFDVAGIGQATDASNHRDARGSGIVRMWNASGMGDGEYLMWGHDGTILYSSTTAGVSAPIEERLSRTWRISETGDVGTVSVSFDISLLGTPLGSNLRLLIDRNGTNGFSDNDVTPIAGSTVGTTVVFSNVDFQNGDRFTLGNTDVDDPLPVELVRFRAVAEENTVRLSWSTASETNNDFFTVERSRNAQEWESVRRVPGAGTTKLMNHYEIVDDGPYRGASYYRLKQTDFDLQSKYSELVRVVVDHETPITLHPNPFRDHVRLLIDFEPEQSEVKLYNSNGVEVPFSMKKEGADLVITPGNIPQGLYILKVLDRFVIRTAKLIKTD</sequence>
<reference evidence="3 4" key="1">
    <citation type="submission" date="2021-05" db="EMBL/GenBank/DDBJ databases">
        <title>A Polyphasic approach of four new species of the genus Ohtaekwangia: Ohtaekwangia histidinii sp. nov., Ohtaekwangia cretensis sp. nov., Ohtaekwangia indiensis sp. nov., Ohtaekwangia reichenbachii sp. nov. from diverse environment.</title>
        <authorList>
            <person name="Octaviana S."/>
        </authorList>
    </citation>
    <scope>NUCLEOTIDE SEQUENCE [LARGE SCALE GENOMIC DNA]</scope>
    <source>
        <strain evidence="3 4">PWU4</strain>
    </source>
</reference>
<dbReference type="Pfam" id="PF26628">
    <property type="entry name" value="DUF8202"/>
    <property type="match status" value="1"/>
</dbReference>
<feature type="chain" id="PRO_5042946855" evidence="1">
    <location>
        <begin position="22"/>
        <end position="1040"/>
    </location>
</feature>
<dbReference type="AlphaFoldDB" id="A0AAP2DSQ1"/>
<dbReference type="RefSeq" id="WP_254167973.1">
    <property type="nucleotide sequence ID" value="NZ_JAHESF010000030.1"/>
</dbReference>
<evidence type="ECO:0000256" key="1">
    <source>
        <dbReference type="SAM" id="SignalP"/>
    </source>
</evidence>
<dbReference type="InterPro" id="IPR026444">
    <property type="entry name" value="Secre_tail"/>
</dbReference>
<dbReference type="EMBL" id="JAHESF010000030">
    <property type="protein sequence ID" value="MBT1699794.1"/>
    <property type="molecule type" value="Genomic_DNA"/>
</dbReference>
<dbReference type="GO" id="GO:0004553">
    <property type="term" value="F:hydrolase activity, hydrolyzing O-glycosyl compounds"/>
    <property type="evidence" value="ECO:0007669"/>
    <property type="project" value="UniProtKB-ARBA"/>
</dbReference>
<dbReference type="SUPFAM" id="SSF49899">
    <property type="entry name" value="Concanavalin A-like lectins/glucanases"/>
    <property type="match status" value="1"/>
</dbReference>
<evidence type="ECO:0000313" key="3">
    <source>
        <dbReference type="EMBL" id="MBT1699794.1"/>
    </source>
</evidence>
<feature type="signal peptide" evidence="1">
    <location>
        <begin position="1"/>
        <end position="21"/>
    </location>
</feature>
<gene>
    <name evidence="3" type="ORF">KK083_23100</name>
</gene>
<dbReference type="InterPro" id="IPR013320">
    <property type="entry name" value="ConA-like_dom_sf"/>
</dbReference>
<proteinExistence type="predicted"/>
<keyword evidence="4" id="KW-1185">Reference proteome</keyword>
<organism evidence="3 4">
    <name type="scientific">Chryseosolibacter histidini</name>
    <dbReference type="NCBI Taxonomy" id="2782349"/>
    <lineage>
        <taxon>Bacteria</taxon>
        <taxon>Pseudomonadati</taxon>
        <taxon>Bacteroidota</taxon>
        <taxon>Cytophagia</taxon>
        <taxon>Cytophagales</taxon>
        <taxon>Chryseotaleaceae</taxon>
        <taxon>Chryseosolibacter</taxon>
    </lineage>
</organism>
<evidence type="ECO:0000259" key="2">
    <source>
        <dbReference type="Pfam" id="PF26628"/>
    </source>
</evidence>
<dbReference type="NCBIfam" id="TIGR04183">
    <property type="entry name" value="Por_Secre_tail"/>
    <property type="match status" value="1"/>
</dbReference>
<keyword evidence="1" id="KW-0732">Signal</keyword>
<comment type="caution">
    <text evidence="3">The sequence shown here is derived from an EMBL/GenBank/DDBJ whole genome shotgun (WGS) entry which is preliminary data.</text>
</comment>
<dbReference type="GO" id="GO:0005975">
    <property type="term" value="P:carbohydrate metabolic process"/>
    <property type="evidence" value="ECO:0007669"/>
    <property type="project" value="UniProtKB-ARBA"/>
</dbReference>
<feature type="domain" description="DUF8202" evidence="2">
    <location>
        <begin position="684"/>
        <end position="849"/>
    </location>
</feature>
<dbReference type="Proteomes" id="UP001319200">
    <property type="component" value="Unassembled WGS sequence"/>
</dbReference>
<name>A0AAP2DSQ1_9BACT</name>
<accession>A0AAP2DSQ1</accession>